<reference evidence="10" key="1">
    <citation type="submission" date="2014-09" db="EMBL/GenBank/DDBJ databases">
        <authorList>
            <person name="Gomez-Valero L."/>
        </authorList>
    </citation>
    <scope>NUCLEOTIDE SEQUENCE [LARGE SCALE GENOMIC DNA]</scope>
    <source>
        <strain evidence="10">ATCC700992</strain>
    </source>
</reference>
<evidence type="ECO:0000256" key="5">
    <source>
        <dbReference type="ARBA" id="ARBA00022759"/>
    </source>
</evidence>
<dbReference type="InterPro" id="IPR020549">
    <property type="entry name" value="YbeY_CS"/>
</dbReference>
<name>A0A098G4A0_9GAMM</name>
<dbReference type="KEGG" id="lfa:LFA_1388"/>
<feature type="binding site" evidence="8">
    <location>
        <position position="124"/>
    </location>
    <ligand>
        <name>Zn(2+)</name>
        <dbReference type="ChEBI" id="CHEBI:29105"/>
        <note>catalytic</note>
    </ligand>
</feature>
<keyword evidence="6 8" id="KW-0378">Hydrolase</keyword>
<evidence type="ECO:0000256" key="1">
    <source>
        <dbReference type="ARBA" id="ARBA00010875"/>
    </source>
</evidence>
<dbReference type="AlphaFoldDB" id="A0A098G4A0"/>
<dbReference type="GO" id="GO:0008270">
    <property type="term" value="F:zinc ion binding"/>
    <property type="evidence" value="ECO:0007669"/>
    <property type="project" value="UniProtKB-UniRule"/>
</dbReference>
<keyword evidence="8" id="KW-0963">Cytoplasm</keyword>
<dbReference type="Pfam" id="PF02130">
    <property type="entry name" value="YbeY"/>
    <property type="match status" value="1"/>
</dbReference>
<keyword evidence="5 8" id="KW-0255">Endonuclease</keyword>
<evidence type="ECO:0000313" key="9">
    <source>
        <dbReference type="EMBL" id="CEG56809.1"/>
    </source>
</evidence>
<evidence type="ECO:0000256" key="4">
    <source>
        <dbReference type="ARBA" id="ARBA00022723"/>
    </source>
</evidence>
<evidence type="ECO:0000256" key="8">
    <source>
        <dbReference type="HAMAP-Rule" id="MF_00009"/>
    </source>
</evidence>
<dbReference type="HOGENOM" id="CLU_106710_0_1_6"/>
<keyword evidence="7 8" id="KW-0862">Zinc</keyword>
<organism evidence="9 10">
    <name type="scientific">Legionella fallonii LLAP-10</name>
    <dbReference type="NCBI Taxonomy" id="1212491"/>
    <lineage>
        <taxon>Bacteria</taxon>
        <taxon>Pseudomonadati</taxon>
        <taxon>Pseudomonadota</taxon>
        <taxon>Gammaproteobacteria</taxon>
        <taxon>Legionellales</taxon>
        <taxon>Legionellaceae</taxon>
        <taxon>Legionella</taxon>
    </lineage>
</organism>
<feature type="binding site" evidence="8">
    <location>
        <position position="118"/>
    </location>
    <ligand>
        <name>Zn(2+)</name>
        <dbReference type="ChEBI" id="CHEBI:29105"/>
        <note>catalytic</note>
    </ligand>
</feature>
<keyword evidence="8" id="KW-0698">rRNA processing</keyword>
<dbReference type="InterPro" id="IPR002036">
    <property type="entry name" value="YbeY"/>
</dbReference>
<dbReference type="Proteomes" id="UP000032430">
    <property type="component" value="Chromosome I"/>
</dbReference>
<dbReference type="STRING" id="1212491.LFA_1388"/>
<evidence type="ECO:0000256" key="7">
    <source>
        <dbReference type="ARBA" id="ARBA00022833"/>
    </source>
</evidence>
<evidence type="ECO:0000313" key="10">
    <source>
        <dbReference type="Proteomes" id="UP000032430"/>
    </source>
</evidence>
<evidence type="ECO:0000256" key="6">
    <source>
        <dbReference type="ARBA" id="ARBA00022801"/>
    </source>
</evidence>
<comment type="similarity">
    <text evidence="1 8">Belongs to the endoribonuclease YbeY family.</text>
</comment>
<evidence type="ECO:0000256" key="2">
    <source>
        <dbReference type="ARBA" id="ARBA00022517"/>
    </source>
</evidence>
<sequence>MTYHIDLQNATDTPLPLADGELISLAELALRDHQDDAELTIRLVNSDEMIFLNHTYRKQNKPTNVLAFPSSVPEHVELEYPLLGDIIICPEVLLAESQQLNKSLKEHWSLIVIHGVLHLLGYDHIKEDEASVMQSLEIKLLNELGYSNPYDLEVNDLE</sequence>
<proteinExistence type="inferred from homology"/>
<dbReference type="GO" id="GO:0004521">
    <property type="term" value="F:RNA endonuclease activity"/>
    <property type="evidence" value="ECO:0007669"/>
    <property type="project" value="UniProtKB-UniRule"/>
</dbReference>
<keyword evidence="2 8" id="KW-0690">Ribosome biogenesis</keyword>
<dbReference type="GO" id="GO:0005737">
    <property type="term" value="C:cytoplasm"/>
    <property type="evidence" value="ECO:0007669"/>
    <property type="project" value="UniProtKB-SubCell"/>
</dbReference>
<comment type="cofactor">
    <cofactor evidence="8">
        <name>Zn(2+)</name>
        <dbReference type="ChEBI" id="CHEBI:29105"/>
    </cofactor>
    <text evidence="8">Binds 1 zinc ion.</text>
</comment>
<keyword evidence="4 8" id="KW-0479">Metal-binding</keyword>
<dbReference type="Gene3D" id="3.40.390.30">
    <property type="entry name" value="Metalloproteases ('zincins'), catalytic domain"/>
    <property type="match status" value="1"/>
</dbReference>
<keyword evidence="3 8" id="KW-0540">Nuclease</keyword>
<keyword evidence="10" id="KW-1185">Reference proteome</keyword>
<feature type="binding site" evidence="8">
    <location>
        <position position="114"/>
    </location>
    <ligand>
        <name>Zn(2+)</name>
        <dbReference type="ChEBI" id="CHEBI:29105"/>
        <note>catalytic</note>
    </ligand>
</feature>
<dbReference type="InterPro" id="IPR023091">
    <property type="entry name" value="MetalPrtase_cat_dom_sf_prd"/>
</dbReference>
<dbReference type="PANTHER" id="PTHR46986">
    <property type="entry name" value="ENDORIBONUCLEASE YBEY, CHLOROPLASTIC"/>
    <property type="match status" value="1"/>
</dbReference>
<dbReference type="HAMAP" id="MF_00009">
    <property type="entry name" value="Endoribonucl_YbeY"/>
    <property type="match status" value="1"/>
</dbReference>
<dbReference type="EC" id="3.1.-.-" evidence="8"/>
<comment type="function">
    <text evidence="8">Single strand-specific metallo-endoribonuclease involved in late-stage 70S ribosome quality control and in maturation of the 3' terminus of the 16S rRNA.</text>
</comment>
<comment type="subcellular location">
    <subcellularLocation>
        <location evidence="8">Cytoplasm</location>
    </subcellularLocation>
</comment>
<dbReference type="EMBL" id="LN614827">
    <property type="protein sequence ID" value="CEG56809.1"/>
    <property type="molecule type" value="Genomic_DNA"/>
</dbReference>
<dbReference type="NCBIfam" id="TIGR00043">
    <property type="entry name" value="rRNA maturation RNase YbeY"/>
    <property type="match status" value="1"/>
</dbReference>
<dbReference type="PANTHER" id="PTHR46986:SF1">
    <property type="entry name" value="ENDORIBONUCLEASE YBEY, CHLOROPLASTIC"/>
    <property type="match status" value="1"/>
</dbReference>
<dbReference type="OrthoDB" id="9807740at2"/>
<protein>
    <recommendedName>
        <fullName evidence="8">Endoribonuclease YbeY</fullName>
        <ecNumber evidence="8">3.1.-.-</ecNumber>
    </recommendedName>
</protein>
<gene>
    <name evidence="8 9" type="primary">ybeY</name>
    <name evidence="9" type="ORF">LFA_1388</name>
</gene>
<dbReference type="GO" id="GO:0004222">
    <property type="term" value="F:metalloendopeptidase activity"/>
    <property type="evidence" value="ECO:0007669"/>
    <property type="project" value="InterPro"/>
</dbReference>
<accession>A0A098G4A0</accession>
<dbReference type="PROSITE" id="PS01306">
    <property type="entry name" value="UPF0054"/>
    <property type="match status" value="1"/>
</dbReference>
<evidence type="ECO:0000256" key="3">
    <source>
        <dbReference type="ARBA" id="ARBA00022722"/>
    </source>
</evidence>
<dbReference type="GO" id="GO:0006364">
    <property type="term" value="P:rRNA processing"/>
    <property type="evidence" value="ECO:0007669"/>
    <property type="project" value="UniProtKB-UniRule"/>
</dbReference>
<dbReference type="SUPFAM" id="SSF55486">
    <property type="entry name" value="Metalloproteases ('zincins'), catalytic domain"/>
    <property type="match status" value="1"/>
</dbReference>
<dbReference type="RefSeq" id="WP_045095418.1">
    <property type="nucleotide sequence ID" value="NZ_LN614827.1"/>
</dbReference>